<comment type="caution">
    <text evidence="1">The sequence shown here is derived from an EMBL/GenBank/DDBJ whole genome shotgun (WGS) entry which is preliminary data.</text>
</comment>
<dbReference type="PANTHER" id="PTHR33104">
    <property type="entry name" value="SI:DKEY-29D5.2"/>
    <property type="match status" value="1"/>
</dbReference>
<name>A0A7D9HPG0_PARCT</name>
<dbReference type="PANTHER" id="PTHR33104:SF2">
    <property type="entry name" value="CXC3 LIKE CYSTEINE CLUSTER DOMAIN-CONTAINING PROTEIN"/>
    <property type="match status" value="1"/>
</dbReference>
<evidence type="ECO:0000313" key="2">
    <source>
        <dbReference type="Proteomes" id="UP001152795"/>
    </source>
</evidence>
<dbReference type="OrthoDB" id="6009624at2759"/>
<keyword evidence="2" id="KW-1185">Reference proteome</keyword>
<reference evidence="1" key="1">
    <citation type="submission" date="2020-04" db="EMBL/GenBank/DDBJ databases">
        <authorList>
            <person name="Alioto T."/>
            <person name="Alioto T."/>
            <person name="Gomez Garrido J."/>
        </authorList>
    </citation>
    <scope>NUCLEOTIDE SEQUENCE</scope>
    <source>
        <strain evidence="1">A484AB</strain>
    </source>
</reference>
<dbReference type="EMBL" id="CACRXK020001183">
    <property type="protein sequence ID" value="CAB3987500.1"/>
    <property type="molecule type" value="Genomic_DNA"/>
</dbReference>
<gene>
    <name evidence="1" type="ORF">PACLA_8A040413</name>
</gene>
<dbReference type="AlphaFoldDB" id="A0A7D9HPG0"/>
<protein>
    <submittedName>
        <fullName evidence="1">Uncharacterized protein</fullName>
    </submittedName>
</protein>
<evidence type="ECO:0000313" key="1">
    <source>
        <dbReference type="EMBL" id="CAB3987500.1"/>
    </source>
</evidence>
<organism evidence="1 2">
    <name type="scientific">Paramuricea clavata</name>
    <name type="common">Red gorgonian</name>
    <name type="synonym">Violescent sea-whip</name>
    <dbReference type="NCBI Taxonomy" id="317549"/>
    <lineage>
        <taxon>Eukaryota</taxon>
        <taxon>Metazoa</taxon>
        <taxon>Cnidaria</taxon>
        <taxon>Anthozoa</taxon>
        <taxon>Octocorallia</taxon>
        <taxon>Malacalcyonacea</taxon>
        <taxon>Plexauridae</taxon>
        <taxon>Paramuricea</taxon>
    </lineage>
</organism>
<dbReference type="Proteomes" id="UP001152795">
    <property type="component" value="Unassembled WGS sequence"/>
</dbReference>
<proteinExistence type="predicted"/>
<accession>A0A7D9HPG0</accession>
<sequence>MTAAGRKESLTEHVLGWNKRKVLNMPTYLRMRYAKTAKTLVEKQEELQETLSEFGLQAKEQTILQWKKAVEDFTRAGDEKEEQYGDIENYFMLFHQICDATLLKSFLEGGVKQTRDLLEEVLLERGKEKLVLNSISKLQTKAEIIYFSTQRRTRDISKVADSIPIRTKASVVDKYIGVQRLKKEQTLLIREMMNFMGYYRDNVLNNLEKQHDEIRETIENKLNPDFVEEERVTPHSLPEIDAKRYSVSTENLVSLKGKLAMCNAGKWFAKVANESSRKMKWKNSYNHASFV</sequence>